<evidence type="ECO:0000313" key="1">
    <source>
        <dbReference type="EMBL" id="VFK41041.1"/>
    </source>
</evidence>
<protein>
    <submittedName>
        <fullName evidence="1">Uncharacterized protein</fullName>
    </submittedName>
</protein>
<dbReference type="AlphaFoldDB" id="A0A450YHP8"/>
<proteinExistence type="predicted"/>
<dbReference type="Pfam" id="PF20293">
    <property type="entry name" value="MC6"/>
    <property type="match status" value="1"/>
</dbReference>
<accession>A0A450YHP8</accession>
<sequence length="83" mass="9185">MILPSKHISQDRALLTIGARILRRLAHPKTVSAVWEEFSARAGEKTSSAPPSVGYDHFVLALDLLFLMGAIEPRDGLLYRNTP</sequence>
<reference evidence="1" key="1">
    <citation type="submission" date="2019-02" db="EMBL/GenBank/DDBJ databases">
        <authorList>
            <person name="Gruber-Vodicka R. H."/>
            <person name="Seah K. B. B."/>
        </authorList>
    </citation>
    <scope>NUCLEOTIDE SEQUENCE</scope>
    <source>
        <strain evidence="1">BECK_BZ125</strain>
    </source>
</reference>
<organism evidence="1">
    <name type="scientific">Candidatus Kentrum sp. TC</name>
    <dbReference type="NCBI Taxonomy" id="2126339"/>
    <lineage>
        <taxon>Bacteria</taxon>
        <taxon>Pseudomonadati</taxon>
        <taxon>Pseudomonadota</taxon>
        <taxon>Gammaproteobacteria</taxon>
        <taxon>Candidatus Kentrum</taxon>
    </lineage>
</organism>
<gene>
    <name evidence="1" type="ORF">BECKTC1821E_GA0114239_100939</name>
</gene>
<name>A0A450YHP8_9GAMM</name>
<dbReference type="InterPro" id="IPR046897">
    <property type="entry name" value="ABC-3C_MC6"/>
</dbReference>
<dbReference type="EMBL" id="CAADFT010000009">
    <property type="protein sequence ID" value="VFK41041.1"/>
    <property type="molecule type" value="Genomic_DNA"/>
</dbReference>